<name>A0ABY7VBH0_9GAMM</name>
<feature type="transmembrane region" description="Helical" evidence="9">
    <location>
        <begin position="191"/>
        <end position="212"/>
    </location>
</feature>
<organism evidence="10 11">
    <name type="scientific">Thalassomonas haliotis</name>
    <dbReference type="NCBI Taxonomy" id="485448"/>
    <lineage>
        <taxon>Bacteria</taxon>
        <taxon>Pseudomonadati</taxon>
        <taxon>Pseudomonadota</taxon>
        <taxon>Gammaproteobacteria</taxon>
        <taxon>Alteromonadales</taxon>
        <taxon>Colwelliaceae</taxon>
        <taxon>Thalassomonas</taxon>
    </lineage>
</organism>
<dbReference type="PANTHER" id="PTHR36838:SF3">
    <property type="entry name" value="TRANSPORTER AUXIN EFFLUX CARRIER EC FAMILY"/>
    <property type="match status" value="1"/>
</dbReference>
<comment type="similarity">
    <text evidence="2">Belongs to the auxin efflux carrier (TC 2.A.69) family.</text>
</comment>
<evidence type="ECO:0000313" key="11">
    <source>
        <dbReference type="Proteomes" id="UP001215231"/>
    </source>
</evidence>
<keyword evidence="4" id="KW-1003">Cell membrane</keyword>
<evidence type="ECO:0000256" key="6">
    <source>
        <dbReference type="ARBA" id="ARBA00022989"/>
    </source>
</evidence>
<sequence>MNILSVIAPLILVALLGFVLCKSNKLNKSQLDALSKFTFFYSIPAFLFYQMANADFSGMMDPKFFAGFYLPLLCCYLLAGLGNYFFHKKYRKNYPASAVFALGASYSNTVIVGLPVLLMVIGEQVVALVFLIITFHSTLLFGLTSAIAARGQAPEQTGSENTSADTSPGSAPKRNNFDWQGFFKQTFNNPLIISILSGLVFNLLAIPLPGVILDALVLLGKPAITLALFILGASLAYYRVRNEINFIMLASIFKLLVLPGLVYVAALYLFRLEPMIITVLVILSASPIGVNAYLIAKMQEVHQETLAGAVVVSTVMSVFTIPAWLWLLG</sequence>
<evidence type="ECO:0000256" key="2">
    <source>
        <dbReference type="ARBA" id="ARBA00010145"/>
    </source>
</evidence>
<comment type="subcellular location">
    <subcellularLocation>
        <location evidence="1">Cell membrane</location>
        <topology evidence="1">Multi-pass membrane protein</topology>
    </subcellularLocation>
</comment>
<feature type="transmembrane region" description="Helical" evidence="9">
    <location>
        <begin position="306"/>
        <end position="327"/>
    </location>
</feature>
<reference evidence="10 11" key="1">
    <citation type="journal article" date="2022" name="Mar. Drugs">
        <title>Bioassay-Guided Fractionation Leads to the Detection of Cholic Acid Generated by the Rare Thalassomonas sp.</title>
        <authorList>
            <person name="Pheiffer F."/>
            <person name="Schneider Y.K."/>
            <person name="Hansen E.H."/>
            <person name="Andersen J.H."/>
            <person name="Isaksson J."/>
            <person name="Busche T."/>
            <person name="R C."/>
            <person name="Kalinowski J."/>
            <person name="Zyl L.V."/>
            <person name="Trindade M."/>
        </authorList>
    </citation>
    <scope>NUCLEOTIDE SEQUENCE [LARGE SCALE GENOMIC DNA]</scope>
    <source>
        <strain evidence="10 11">A5K-61T</strain>
    </source>
</reference>
<dbReference type="InterPro" id="IPR004776">
    <property type="entry name" value="Mem_transp_PIN-like"/>
</dbReference>
<feature type="transmembrane region" description="Helical" evidence="9">
    <location>
        <begin position="127"/>
        <end position="149"/>
    </location>
</feature>
<keyword evidence="5 9" id="KW-0812">Transmembrane</keyword>
<feature type="transmembrane region" description="Helical" evidence="9">
    <location>
        <begin position="6"/>
        <end position="21"/>
    </location>
</feature>
<dbReference type="Pfam" id="PF03547">
    <property type="entry name" value="Mem_trans"/>
    <property type="match status" value="1"/>
</dbReference>
<feature type="transmembrane region" description="Helical" evidence="9">
    <location>
        <begin position="33"/>
        <end position="52"/>
    </location>
</feature>
<proteinExistence type="inferred from homology"/>
<keyword evidence="7 9" id="KW-0472">Membrane</keyword>
<evidence type="ECO:0000313" key="10">
    <source>
        <dbReference type="EMBL" id="WDE10665.1"/>
    </source>
</evidence>
<evidence type="ECO:0000256" key="8">
    <source>
        <dbReference type="SAM" id="MobiDB-lite"/>
    </source>
</evidence>
<protein>
    <submittedName>
        <fullName evidence="10">AEC family transporter</fullName>
    </submittedName>
</protein>
<dbReference type="EMBL" id="CP059693">
    <property type="protein sequence ID" value="WDE10665.1"/>
    <property type="molecule type" value="Genomic_DNA"/>
</dbReference>
<dbReference type="InterPro" id="IPR038770">
    <property type="entry name" value="Na+/solute_symporter_sf"/>
</dbReference>
<evidence type="ECO:0000256" key="4">
    <source>
        <dbReference type="ARBA" id="ARBA00022475"/>
    </source>
</evidence>
<dbReference type="PANTHER" id="PTHR36838">
    <property type="entry name" value="AUXIN EFFLUX CARRIER FAMILY PROTEIN"/>
    <property type="match status" value="1"/>
</dbReference>
<feature type="transmembrane region" description="Helical" evidence="9">
    <location>
        <begin position="64"/>
        <end position="86"/>
    </location>
</feature>
<feature type="transmembrane region" description="Helical" evidence="9">
    <location>
        <begin position="245"/>
        <end position="269"/>
    </location>
</feature>
<dbReference type="Proteomes" id="UP001215231">
    <property type="component" value="Chromosome"/>
</dbReference>
<keyword evidence="3" id="KW-0813">Transport</keyword>
<keyword evidence="6 9" id="KW-1133">Transmembrane helix</keyword>
<keyword evidence="11" id="KW-1185">Reference proteome</keyword>
<feature type="region of interest" description="Disordered" evidence="8">
    <location>
        <begin position="152"/>
        <end position="171"/>
    </location>
</feature>
<dbReference type="RefSeq" id="WP_274050714.1">
    <property type="nucleotide sequence ID" value="NZ_CP059693.1"/>
</dbReference>
<accession>A0ABY7VBH0</accession>
<dbReference type="Gene3D" id="1.20.1530.20">
    <property type="match status" value="1"/>
</dbReference>
<evidence type="ECO:0000256" key="5">
    <source>
        <dbReference type="ARBA" id="ARBA00022692"/>
    </source>
</evidence>
<feature type="transmembrane region" description="Helical" evidence="9">
    <location>
        <begin position="218"/>
        <end position="238"/>
    </location>
</feature>
<evidence type="ECO:0000256" key="1">
    <source>
        <dbReference type="ARBA" id="ARBA00004651"/>
    </source>
</evidence>
<gene>
    <name evidence="10" type="ORF">H3N35_20775</name>
</gene>
<evidence type="ECO:0000256" key="3">
    <source>
        <dbReference type="ARBA" id="ARBA00022448"/>
    </source>
</evidence>
<feature type="compositionally biased region" description="Polar residues" evidence="8">
    <location>
        <begin position="154"/>
        <end position="169"/>
    </location>
</feature>
<feature type="transmembrane region" description="Helical" evidence="9">
    <location>
        <begin position="275"/>
        <end position="294"/>
    </location>
</feature>
<evidence type="ECO:0000256" key="9">
    <source>
        <dbReference type="SAM" id="Phobius"/>
    </source>
</evidence>
<evidence type="ECO:0000256" key="7">
    <source>
        <dbReference type="ARBA" id="ARBA00023136"/>
    </source>
</evidence>
<feature type="transmembrane region" description="Helical" evidence="9">
    <location>
        <begin position="98"/>
        <end position="121"/>
    </location>
</feature>